<feature type="region of interest" description="Disordered" evidence="3">
    <location>
        <begin position="206"/>
        <end position="936"/>
    </location>
</feature>
<feature type="compositionally biased region" description="Basic and acidic residues" evidence="3">
    <location>
        <begin position="523"/>
        <end position="533"/>
    </location>
</feature>
<evidence type="ECO:0000259" key="4">
    <source>
        <dbReference type="PROSITE" id="PS50002"/>
    </source>
</evidence>
<evidence type="ECO:0000313" key="5">
    <source>
        <dbReference type="EMBL" id="KAG9230772.1"/>
    </source>
</evidence>
<dbReference type="InterPro" id="IPR036028">
    <property type="entry name" value="SH3-like_dom_sf"/>
</dbReference>
<dbReference type="PANTHER" id="PTHR46026">
    <property type="entry name" value="RHO-TYPE GUANINE NUCLEOTIDE EXCHANGE FACTOR, ISOFORM F"/>
    <property type="match status" value="1"/>
</dbReference>
<keyword evidence="1 2" id="KW-0728">SH3 domain</keyword>
<gene>
    <name evidence="5" type="ORF">BJ875DRAFT_143211</name>
</gene>
<dbReference type="Gene3D" id="2.30.30.40">
    <property type="entry name" value="SH3 Domains"/>
    <property type="match status" value="1"/>
</dbReference>
<feature type="domain" description="SH3" evidence="4">
    <location>
        <begin position="3"/>
        <end position="67"/>
    </location>
</feature>
<reference evidence="5" key="1">
    <citation type="journal article" date="2021" name="IMA Fungus">
        <title>Genomic characterization of three marine fungi, including Emericellopsis atlantica sp. nov. with signatures of a generalist lifestyle and marine biomass degradation.</title>
        <authorList>
            <person name="Hagestad O.C."/>
            <person name="Hou L."/>
            <person name="Andersen J.H."/>
            <person name="Hansen E.H."/>
            <person name="Altermark B."/>
            <person name="Li C."/>
            <person name="Kuhnert E."/>
            <person name="Cox R.J."/>
            <person name="Crous P.W."/>
            <person name="Spatafora J.W."/>
            <person name="Lail K."/>
            <person name="Amirebrahimi M."/>
            <person name="Lipzen A."/>
            <person name="Pangilinan J."/>
            <person name="Andreopoulos W."/>
            <person name="Hayes R.D."/>
            <person name="Ng V."/>
            <person name="Grigoriev I.V."/>
            <person name="Jackson S.A."/>
            <person name="Sutton T.D.S."/>
            <person name="Dobson A.D.W."/>
            <person name="Rama T."/>
        </authorList>
    </citation>
    <scope>NUCLEOTIDE SEQUENCE</scope>
    <source>
        <strain evidence="5">TRa018bII</strain>
    </source>
</reference>
<name>A0A9P8C296_9HELO</name>
<feature type="compositionally biased region" description="Pro residues" evidence="3">
    <location>
        <begin position="130"/>
        <end position="146"/>
    </location>
</feature>
<accession>A0A9P8C296</accession>
<feature type="compositionally biased region" description="Low complexity" evidence="3">
    <location>
        <begin position="867"/>
        <end position="877"/>
    </location>
</feature>
<feature type="compositionally biased region" description="Pro residues" evidence="3">
    <location>
        <begin position="206"/>
        <end position="220"/>
    </location>
</feature>
<feature type="compositionally biased region" description="Basic and acidic residues" evidence="3">
    <location>
        <begin position="447"/>
        <end position="457"/>
    </location>
</feature>
<dbReference type="CDD" id="cd11887">
    <property type="entry name" value="SH3_Bbc1"/>
    <property type="match status" value="1"/>
</dbReference>
<evidence type="ECO:0000256" key="2">
    <source>
        <dbReference type="PROSITE-ProRule" id="PRU00192"/>
    </source>
</evidence>
<feature type="compositionally biased region" description="Basic and acidic residues" evidence="3">
    <location>
        <begin position="387"/>
        <end position="398"/>
    </location>
</feature>
<feature type="compositionally biased region" description="Pro residues" evidence="3">
    <location>
        <begin position="509"/>
        <end position="518"/>
    </location>
</feature>
<evidence type="ECO:0000256" key="3">
    <source>
        <dbReference type="SAM" id="MobiDB-lite"/>
    </source>
</evidence>
<feature type="compositionally biased region" description="Low complexity" evidence="3">
    <location>
        <begin position="147"/>
        <end position="156"/>
    </location>
</feature>
<feature type="compositionally biased region" description="Pro residues" evidence="3">
    <location>
        <begin position="564"/>
        <end position="590"/>
    </location>
</feature>
<sequence>MPSPPFKVKAVYEYTSPHDDDLHFPLGQIITVTEEEDDEWYNGEYVDASGVKQEGIFPRNFVEKYEPTAPPRPTRTNRPKKEVEPAPEPIPAPVPIQPAHEESELEDELVQEAPVARELPPLAPKVEDAAPPPQPRAVEVAPPPAAPKAVPTSSKPSAPPPVSEKPSGGSFKDRIAAFNKAAPPPAPFKPPSINSESFVKKRWVAPPPSNQAYVPPPREPVQPTKIYRREEDPEIRAIESENQEQAEKAGLAPTSNEGDGEEQTKPTSLKERIALLQKQQADQAARHADVLKKEKPKKPAKKRTESYGNTEGEDGDGASLERKDTEETVGKQSMDSVREEHNTPRRRKSSRGAPTTPSLHPRKSFGDGNEADMSGAGDTTEEPEEMSTGRDDSDEKPRTRAPPPPVRSNTTPRREPDVGEEEGAAEEPSNELAEDEDEEEDEDDIDPEVRRKEELRARMAKMSGGPGMMFGMPMPSPIPAKKKKLTGTNEHKSGEQGAEEPHSATTRAPPVPMMPLPGLPKVRSPEETSKNVEQDDDYTPVSASREPDEVPNVEDVVPDQSRGAPPPVPSQEPTSAPPIPGGRPAPPPIPKESRPAALSMPMSPSPGSESDDEMSSGALKGSLTTPRGEAPRGPPPPIDSQHSPQSATSKRASYFTSEASPISPTSQGSKDRRGSRVPPIPGAASLSSPQSRAPPPQPPNASLGRSSTGDHRTLPSPKNAPKDESEEEVTEYEGDYDTDIASAVPHKDALKAHSKDSNLDESISGRSPVASPTSIPPPLPPTAAPRAVPPPLPSQPPPNSRTSAEVPRAAPPPPPSSKMPAPWEQDDDEYDPYKYTTPKQGPPPSTSTVSAVNVPSNTERNDEDLYSASPPRSHAMPPSMPPSIPQQVRPAPPPPQREVPSQDRPAPPPPPRELGSNMQVLNRGPPRQSLDVHRSAASARRSVELSRISMDSSFVANDIDLGRSSYWWTQPKGIPLVLQNRRDFLHEVEEHTTNQKGKALVTKEVFVLYQDYSQTIVTAEFDAQDPANVNLEQRHEQPPSRLRQDQLEQAHEQFGRRISDAVQAKQNTIVGDGTPQGLVQELLGPLRNVLPPVGSRAYGAVVYGNLANASTQQNDEIRAGDIITLRNTKFQGKHGPMHAKYSMEVGKPDHVGIVAEWDGTKKKVRAWEQGRESKKVKLESFKLDDLRSGEVKIWRVMPRSWVGWQGQN</sequence>
<dbReference type="InterPro" id="IPR057402">
    <property type="entry name" value="AIM3_BBC1_C"/>
</dbReference>
<feature type="compositionally biased region" description="Basic and acidic residues" evidence="3">
    <location>
        <begin position="745"/>
        <end position="758"/>
    </location>
</feature>
<dbReference type="EMBL" id="MU251645">
    <property type="protein sequence ID" value="KAG9230772.1"/>
    <property type="molecule type" value="Genomic_DNA"/>
</dbReference>
<feature type="compositionally biased region" description="Pro residues" evidence="3">
    <location>
        <begin position="774"/>
        <end position="799"/>
    </location>
</feature>
<evidence type="ECO:0000256" key="1">
    <source>
        <dbReference type="ARBA" id="ARBA00022443"/>
    </source>
</evidence>
<feature type="compositionally biased region" description="Polar residues" evidence="3">
    <location>
        <begin position="846"/>
        <end position="858"/>
    </location>
</feature>
<feature type="region of interest" description="Disordered" evidence="3">
    <location>
        <begin position="62"/>
        <end position="194"/>
    </location>
</feature>
<keyword evidence="6" id="KW-1185">Reference proteome</keyword>
<feature type="compositionally biased region" description="Acidic residues" evidence="3">
    <location>
        <begin position="724"/>
        <end position="738"/>
    </location>
</feature>
<feature type="compositionally biased region" description="Basic and acidic residues" evidence="3">
    <location>
        <begin position="319"/>
        <end position="329"/>
    </location>
</feature>
<evidence type="ECO:0000313" key="6">
    <source>
        <dbReference type="Proteomes" id="UP000824998"/>
    </source>
</evidence>
<feature type="compositionally biased region" description="Acidic residues" evidence="3">
    <location>
        <begin position="418"/>
        <end position="446"/>
    </location>
</feature>
<feature type="compositionally biased region" description="Low complexity" evidence="3">
    <location>
        <begin position="274"/>
        <end position="283"/>
    </location>
</feature>
<dbReference type="PROSITE" id="PS50002">
    <property type="entry name" value="SH3"/>
    <property type="match status" value="1"/>
</dbReference>
<dbReference type="Pfam" id="PF25459">
    <property type="entry name" value="AIM3_BBC1_C"/>
    <property type="match status" value="1"/>
</dbReference>
<dbReference type="SUPFAM" id="SSF50044">
    <property type="entry name" value="SH3-domain"/>
    <property type="match status" value="1"/>
</dbReference>
<feature type="compositionally biased region" description="Polar residues" evidence="3">
    <location>
        <begin position="640"/>
        <end position="668"/>
    </location>
</feature>
<feature type="compositionally biased region" description="Pro residues" evidence="3">
    <location>
        <begin position="878"/>
        <end position="897"/>
    </location>
</feature>
<feature type="compositionally biased region" description="Basic and acidic residues" evidence="3">
    <location>
        <begin position="489"/>
        <end position="502"/>
    </location>
</feature>
<dbReference type="AlphaFoldDB" id="A0A9P8C296"/>
<protein>
    <submittedName>
        <fullName evidence="5">SH3 domain-containing protein</fullName>
    </submittedName>
</protein>
<proteinExistence type="predicted"/>
<feature type="compositionally biased region" description="Basic and acidic residues" evidence="3">
    <location>
        <begin position="262"/>
        <end position="273"/>
    </location>
</feature>
<dbReference type="InterPro" id="IPR001452">
    <property type="entry name" value="SH3_domain"/>
</dbReference>
<organism evidence="5 6">
    <name type="scientific">Amylocarpus encephaloides</name>
    <dbReference type="NCBI Taxonomy" id="45428"/>
    <lineage>
        <taxon>Eukaryota</taxon>
        <taxon>Fungi</taxon>
        <taxon>Dikarya</taxon>
        <taxon>Ascomycota</taxon>
        <taxon>Pezizomycotina</taxon>
        <taxon>Leotiomycetes</taxon>
        <taxon>Helotiales</taxon>
        <taxon>Helotiales incertae sedis</taxon>
        <taxon>Amylocarpus</taxon>
    </lineage>
</organism>
<dbReference type="Proteomes" id="UP000824998">
    <property type="component" value="Unassembled WGS sequence"/>
</dbReference>
<feature type="compositionally biased region" description="Basic and acidic residues" evidence="3">
    <location>
        <begin position="227"/>
        <end position="239"/>
    </location>
</feature>
<feature type="compositionally biased region" description="Low complexity" evidence="3">
    <location>
        <begin position="599"/>
        <end position="608"/>
    </location>
</feature>
<dbReference type="InterPro" id="IPR035552">
    <property type="entry name" value="Mti1_SH3"/>
</dbReference>
<dbReference type="Pfam" id="PF00018">
    <property type="entry name" value="SH3_1"/>
    <property type="match status" value="1"/>
</dbReference>
<dbReference type="SMART" id="SM00326">
    <property type="entry name" value="SH3"/>
    <property type="match status" value="1"/>
</dbReference>
<feature type="compositionally biased region" description="Pro residues" evidence="3">
    <location>
        <begin position="86"/>
        <end position="96"/>
    </location>
</feature>
<dbReference type="OrthoDB" id="207120at2759"/>
<feature type="compositionally biased region" description="Basic and acidic residues" evidence="3">
    <location>
        <begin position="284"/>
        <end position="293"/>
    </location>
</feature>
<comment type="caution">
    <text evidence="5">The sequence shown here is derived from an EMBL/GenBank/DDBJ whole genome shotgun (WGS) entry which is preliminary data.</text>
</comment>
<dbReference type="PANTHER" id="PTHR46026:SF1">
    <property type="entry name" value="RHO-TYPE GUANINE NUCLEOTIDE EXCHANGE FACTOR, ISOFORM F"/>
    <property type="match status" value="1"/>
</dbReference>